<dbReference type="InterPro" id="IPR050515">
    <property type="entry name" value="Beta-lactam/transpept"/>
</dbReference>
<dbReference type="Gene3D" id="3.30.450.330">
    <property type="match status" value="1"/>
</dbReference>
<dbReference type="Gene3D" id="3.90.1310.10">
    <property type="entry name" value="Penicillin-binding protein 2a (Domain 2)"/>
    <property type="match status" value="1"/>
</dbReference>
<organism evidence="4 5">
    <name type="scientific">Persicimonas caeni</name>
    <dbReference type="NCBI Taxonomy" id="2292766"/>
    <lineage>
        <taxon>Bacteria</taxon>
        <taxon>Deltaproteobacteria</taxon>
        <taxon>Bradymonadales</taxon>
        <taxon>Bradymonadaceae</taxon>
        <taxon>Persicimonas</taxon>
    </lineage>
</organism>
<evidence type="ECO:0000256" key="1">
    <source>
        <dbReference type="ARBA" id="ARBA00004370"/>
    </source>
</evidence>
<dbReference type="InterPro" id="IPR001460">
    <property type="entry name" value="PCN-bd_Tpept"/>
</dbReference>
<dbReference type="GO" id="GO:0008658">
    <property type="term" value="F:penicillin binding"/>
    <property type="evidence" value="ECO:0007669"/>
    <property type="project" value="InterPro"/>
</dbReference>
<sequence>MSSESKNRQKWVRVRMAFVITLLVCGLAAVIGRVYYLQTVQAADLQEMSVDQTARKIKVKAKRGSILDRRGVELAVTIEVPSIFARPKQIENPRLAARRLMPHMDVSFKTLVKKLESDSPFVWLDRQAKPSSAKAIKKLDIDGIGITTGSKRYYPLQERAGQLLGFVGIDGNGLEGLERTLDETLAGGEFSIAGMRDARGRTLLTRDLPQFRKFEGDSVVLTIDERIQRVAEQAVTEQVEKHDAKGGYAVAIDVNTGEVLALANTPNFDPNRFGDFSSKDWRMRNITDTFEPGSTFKPFVLAAALEKGTVNLNTQFDTEKGRIKIGRYTIRDSHAHDMLSAAEIIQVSSNIGVYKIAQTLGKKGLYQTLRDFGFGSRTGVGLRGEQPGLIWPPDRWAEVSFANIAFGQGLTATPLQTATGIAALANGGMLMKPRIIKEVRDKDGEVVEQTRPTLVRRVISPESARKTAWAMSLVTLEDGTGTNAAMEHFTVAGKTGTAQKVNPETRRYDPDMWVGSFVGFAPAEKPEVAVIVMIDEPQDTHYGGVVAAPAFKKIMKEALSVRGVMPLPEEERFHFDDEDAQAVAESAKSVESTVPEDVVTLPTVRVESPDADQAAQDGTLPDLRGLTLRQALAKARRIGVLPQIDGWGRVVSQEPAPGQPIGEQTRLTLVLSPATRGALFSDEPAAGSVK</sequence>
<dbReference type="AlphaFoldDB" id="A0A4Y6Q3P8"/>
<dbReference type="Pfam" id="PF03793">
    <property type="entry name" value="PASTA"/>
    <property type="match status" value="1"/>
</dbReference>
<evidence type="ECO:0000313" key="4">
    <source>
        <dbReference type="EMBL" id="QDG54777.1"/>
    </source>
</evidence>
<dbReference type="SMART" id="SM00740">
    <property type="entry name" value="PASTA"/>
    <property type="match status" value="1"/>
</dbReference>
<dbReference type="EMBL" id="CP041186">
    <property type="protein sequence ID" value="QDG54777.1"/>
    <property type="molecule type" value="Genomic_DNA"/>
</dbReference>
<accession>A0A4Y6Q3P8</accession>
<name>A0A4Y6Q3P8_PERCE</name>
<dbReference type="Gene3D" id="3.40.710.10">
    <property type="entry name" value="DD-peptidase/beta-lactamase superfamily"/>
    <property type="match status" value="1"/>
</dbReference>
<dbReference type="RefSeq" id="WP_141201220.1">
    <property type="nucleotide sequence ID" value="NZ_CP041186.1"/>
</dbReference>
<dbReference type="Gene3D" id="1.10.150.770">
    <property type="match status" value="1"/>
</dbReference>
<dbReference type="SUPFAM" id="SSF56601">
    <property type="entry name" value="beta-lactamase/transpeptidase-like"/>
    <property type="match status" value="1"/>
</dbReference>
<proteinExistence type="predicted"/>
<dbReference type="CDD" id="cd06575">
    <property type="entry name" value="PASTA_Pbp2x-like_2"/>
    <property type="match status" value="1"/>
</dbReference>
<comment type="subcellular location">
    <subcellularLocation>
        <location evidence="1">Membrane</location>
    </subcellularLocation>
</comment>
<evidence type="ECO:0000256" key="2">
    <source>
        <dbReference type="ARBA" id="ARBA00023136"/>
    </source>
</evidence>
<feature type="domain" description="PASTA" evidence="3">
    <location>
        <begin position="614"/>
        <end position="673"/>
    </location>
</feature>
<dbReference type="Pfam" id="PF00905">
    <property type="entry name" value="Transpeptidase"/>
    <property type="match status" value="1"/>
</dbReference>
<protein>
    <submittedName>
        <fullName evidence="4">PASTA domain-containing protein</fullName>
    </submittedName>
</protein>
<keyword evidence="2" id="KW-0472">Membrane</keyword>
<evidence type="ECO:0000313" key="5">
    <source>
        <dbReference type="Proteomes" id="UP000315995"/>
    </source>
</evidence>
<dbReference type="PROSITE" id="PS51178">
    <property type="entry name" value="PASTA"/>
    <property type="match status" value="1"/>
</dbReference>
<reference evidence="4 5" key="1">
    <citation type="submission" date="2019-06" db="EMBL/GenBank/DDBJ databases">
        <title>Persicimonas caeni gen. nov., sp. nov., a predatory bacterium isolated from solar saltern.</title>
        <authorList>
            <person name="Wang S."/>
        </authorList>
    </citation>
    <scope>NUCLEOTIDE SEQUENCE [LARGE SCALE GENOMIC DNA]</scope>
    <source>
        <strain evidence="4 5">YN101</strain>
    </source>
</reference>
<gene>
    <name evidence="4" type="ORF">FIV42_29730</name>
</gene>
<dbReference type="GO" id="GO:0071555">
    <property type="term" value="P:cell wall organization"/>
    <property type="evidence" value="ECO:0007669"/>
    <property type="project" value="TreeGrafter"/>
</dbReference>
<dbReference type="GO" id="GO:0005886">
    <property type="term" value="C:plasma membrane"/>
    <property type="evidence" value="ECO:0007669"/>
    <property type="project" value="TreeGrafter"/>
</dbReference>
<keyword evidence="5" id="KW-1185">Reference proteome</keyword>
<dbReference type="InterPro" id="IPR012338">
    <property type="entry name" value="Beta-lactam/transpept-like"/>
</dbReference>
<dbReference type="Pfam" id="PF03717">
    <property type="entry name" value="PBP_dimer"/>
    <property type="match status" value="1"/>
</dbReference>
<dbReference type="PANTHER" id="PTHR30627">
    <property type="entry name" value="PEPTIDOGLYCAN D,D-TRANSPEPTIDASE"/>
    <property type="match status" value="1"/>
</dbReference>
<dbReference type="InterPro" id="IPR005543">
    <property type="entry name" value="PASTA_dom"/>
</dbReference>
<dbReference type="Proteomes" id="UP000315995">
    <property type="component" value="Chromosome"/>
</dbReference>
<dbReference type="PANTHER" id="PTHR30627:SF1">
    <property type="entry name" value="PEPTIDOGLYCAN D,D-TRANSPEPTIDASE FTSI"/>
    <property type="match status" value="1"/>
</dbReference>
<dbReference type="SUPFAM" id="SSF56519">
    <property type="entry name" value="Penicillin binding protein dimerisation domain"/>
    <property type="match status" value="1"/>
</dbReference>
<dbReference type="InterPro" id="IPR005311">
    <property type="entry name" value="PBP_dimer"/>
</dbReference>
<dbReference type="OrthoDB" id="9789078at2"/>
<dbReference type="SUPFAM" id="SSF54184">
    <property type="entry name" value="Penicillin-binding protein 2x (pbp-2x), c-terminal domain"/>
    <property type="match status" value="1"/>
</dbReference>
<evidence type="ECO:0000259" key="3">
    <source>
        <dbReference type="PROSITE" id="PS51178"/>
    </source>
</evidence>
<accession>A0A5B8YFW7</accession>
<dbReference type="InterPro" id="IPR036138">
    <property type="entry name" value="PBP_dimer_sf"/>
</dbReference>